<dbReference type="OrthoDB" id="6120865at2"/>
<dbReference type="InterPro" id="IPR000792">
    <property type="entry name" value="Tscrpt_reg_LuxR_C"/>
</dbReference>
<dbReference type="GO" id="GO:0006355">
    <property type="term" value="P:regulation of DNA-templated transcription"/>
    <property type="evidence" value="ECO:0007669"/>
    <property type="project" value="InterPro"/>
</dbReference>
<dbReference type="SMART" id="SM00421">
    <property type="entry name" value="HTH_LUXR"/>
    <property type="match status" value="1"/>
</dbReference>
<dbReference type="RefSeq" id="WP_015046743.1">
    <property type="nucleotide sequence ID" value="NC_018868.3"/>
</dbReference>
<sequence>MPQLDALIARLYRATADVPASDFRTWALEAVRSEIPFDGAVWGTGHVSALHFHTRTCLQVDEALFDDLLALKHLNPIGHFFSADNLVPGQQPPADLRARFGQAISMADLIDDAHFYDSDIYRLCFQPRGIERILSSLHFHDRTGIYTLLSLYRFDRDYPFTDAEKALQQQLLFHLLESERHAFDLRLKASEPQPGEQFALVDEAGHYHQASVEFLDLLPDKSQLPFLPASAPAQFGSLRVRIEREGELWVVGLRPEQLWDQLTEREMQVVNGVASGKTFKTIGKEIQLSPSTVANHLYRVYRKLGLSSRNQLLALMQTT</sequence>
<dbReference type="Gene3D" id="1.10.10.10">
    <property type="entry name" value="Winged helix-like DNA-binding domain superfamily/Winged helix DNA-binding domain"/>
    <property type="match status" value="1"/>
</dbReference>
<proteinExistence type="predicted"/>
<dbReference type="STRING" id="1117647.M5M_06875"/>
<dbReference type="EMBL" id="CP003746">
    <property type="protein sequence ID" value="AFU98570.1"/>
    <property type="molecule type" value="Genomic_DNA"/>
</dbReference>
<dbReference type="InterPro" id="IPR016032">
    <property type="entry name" value="Sig_transdc_resp-reg_C-effctor"/>
</dbReference>
<keyword evidence="6" id="KW-1185">Reference proteome</keyword>
<dbReference type="PANTHER" id="PTHR44688:SF16">
    <property type="entry name" value="DNA-BINDING TRANSCRIPTIONAL ACTIVATOR DEVR_DOSR"/>
    <property type="match status" value="1"/>
</dbReference>
<protein>
    <submittedName>
        <fullName evidence="5">Response regulator</fullName>
    </submittedName>
</protein>
<evidence type="ECO:0000313" key="6">
    <source>
        <dbReference type="Proteomes" id="UP000000466"/>
    </source>
</evidence>
<dbReference type="HOGENOM" id="CLU_046971_0_0_6"/>
<dbReference type="KEGG" id="saga:M5M_06875"/>
<keyword evidence="1" id="KW-0805">Transcription regulation</keyword>
<dbReference type="InterPro" id="IPR036388">
    <property type="entry name" value="WH-like_DNA-bd_sf"/>
</dbReference>
<evidence type="ECO:0000256" key="1">
    <source>
        <dbReference type="ARBA" id="ARBA00023015"/>
    </source>
</evidence>
<reference evidence="5 6" key="1">
    <citation type="journal article" date="2013" name="Genome Announc.">
        <title>Complete genome sequence of Simiduia agarivorans SA1(T), a marine bacterium able to degrade a variety of polysaccharides.</title>
        <authorList>
            <person name="Lin S.Y."/>
            <person name="Shieh W.Y."/>
            <person name="Chen J.S."/>
            <person name="Tang S.L."/>
        </authorList>
    </citation>
    <scope>NUCLEOTIDE SEQUENCE [LARGE SCALE GENOMIC DNA]</scope>
    <source>
        <strain evidence="6">DSM 21679 / JCM 13881 / BCRC 17597 / SA1</strain>
    </source>
</reference>
<dbReference type="Proteomes" id="UP000000466">
    <property type="component" value="Chromosome"/>
</dbReference>
<evidence type="ECO:0000256" key="2">
    <source>
        <dbReference type="ARBA" id="ARBA00023125"/>
    </source>
</evidence>
<keyword evidence="3" id="KW-0804">Transcription</keyword>
<keyword evidence="2" id="KW-0238">DNA-binding</keyword>
<evidence type="ECO:0000259" key="4">
    <source>
        <dbReference type="PROSITE" id="PS50043"/>
    </source>
</evidence>
<organism evidence="5 6">
    <name type="scientific">Simiduia agarivorans (strain DSM 21679 / JCM 13881 / BCRC 17597 / SA1)</name>
    <dbReference type="NCBI Taxonomy" id="1117647"/>
    <lineage>
        <taxon>Bacteria</taxon>
        <taxon>Pseudomonadati</taxon>
        <taxon>Pseudomonadota</taxon>
        <taxon>Gammaproteobacteria</taxon>
        <taxon>Cellvibrionales</taxon>
        <taxon>Cellvibrionaceae</taxon>
        <taxon>Simiduia</taxon>
    </lineage>
</organism>
<dbReference type="AlphaFoldDB" id="K4KK13"/>
<dbReference type="PROSITE" id="PS50043">
    <property type="entry name" value="HTH_LUXR_2"/>
    <property type="match status" value="1"/>
</dbReference>
<evidence type="ECO:0000313" key="5">
    <source>
        <dbReference type="EMBL" id="AFU98570.1"/>
    </source>
</evidence>
<dbReference type="SUPFAM" id="SSF46894">
    <property type="entry name" value="C-terminal effector domain of the bipartite response regulators"/>
    <property type="match status" value="1"/>
</dbReference>
<dbReference type="PANTHER" id="PTHR44688">
    <property type="entry name" value="DNA-BINDING TRANSCRIPTIONAL ACTIVATOR DEVR_DOSR"/>
    <property type="match status" value="1"/>
</dbReference>
<dbReference type="CDD" id="cd06170">
    <property type="entry name" value="LuxR_C_like"/>
    <property type="match status" value="1"/>
</dbReference>
<evidence type="ECO:0000256" key="3">
    <source>
        <dbReference type="ARBA" id="ARBA00023163"/>
    </source>
</evidence>
<dbReference type="PRINTS" id="PR00038">
    <property type="entry name" value="HTHLUXR"/>
</dbReference>
<accession>K4KK13</accession>
<name>K4KK13_SIMAS</name>
<dbReference type="GO" id="GO:0003677">
    <property type="term" value="F:DNA binding"/>
    <property type="evidence" value="ECO:0007669"/>
    <property type="project" value="UniProtKB-KW"/>
</dbReference>
<dbReference type="Pfam" id="PF00196">
    <property type="entry name" value="GerE"/>
    <property type="match status" value="1"/>
</dbReference>
<gene>
    <name evidence="5" type="ordered locus">M5M_06875</name>
</gene>
<dbReference type="eggNOG" id="COG2197">
    <property type="taxonomic scope" value="Bacteria"/>
</dbReference>
<feature type="domain" description="HTH luxR-type" evidence="4">
    <location>
        <begin position="255"/>
        <end position="319"/>
    </location>
</feature>